<sequence length="145" mass="14992">MKTALITRRLAMAMLAVSLFSACKKDSVDAITPTTDLGTRAAGQYTLTELSAGGKTIPAAQADLKGTISITRATATSANIDFNIRSKSDNDEVLVGNVNGLELSASGNVIAFKGQNAQVATLNGNKLSVEIEDNSGVAVTFIATK</sequence>
<dbReference type="Proteomes" id="UP000664795">
    <property type="component" value="Unassembled WGS sequence"/>
</dbReference>
<evidence type="ECO:0000313" key="2">
    <source>
        <dbReference type="EMBL" id="MBO0930271.1"/>
    </source>
</evidence>
<evidence type="ECO:0000313" key="3">
    <source>
        <dbReference type="Proteomes" id="UP000664795"/>
    </source>
</evidence>
<dbReference type="RefSeq" id="WP_207334238.1">
    <property type="nucleotide sequence ID" value="NZ_JAFMYU010000003.1"/>
</dbReference>
<dbReference type="PROSITE" id="PS51257">
    <property type="entry name" value="PROKAR_LIPOPROTEIN"/>
    <property type="match status" value="1"/>
</dbReference>
<feature type="chain" id="PRO_5037945261" description="Lipocalin-like domain-containing protein" evidence="1">
    <location>
        <begin position="25"/>
        <end position="145"/>
    </location>
</feature>
<evidence type="ECO:0008006" key="4">
    <source>
        <dbReference type="Google" id="ProtNLM"/>
    </source>
</evidence>
<dbReference type="AlphaFoldDB" id="A0A939G1R5"/>
<proteinExistence type="predicted"/>
<protein>
    <recommendedName>
        <fullName evidence="4">Lipocalin-like domain-containing protein</fullName>
    </recommendedName>
</protein>
<name>A0A939G1R5_9BACT</name>
<comment type="caution">
    <text evidence="2">The sequence shown here is derived from an EMBL/GenBank/DDBJ whole genome shotgun (WGS) entry which is preliminary data.</text>
</comment>
<gene>
    <name evidence="2" type="ORF">J2I48_04655</name>
</gene>
<keyword evidence="3" id="KW-1185">Reference proteome</keyword>
<evidence type="ECO:0000256" key="1">
    <source>
        <dbReference type="SAM" id="SignalP"/>
    </source>
</evidence>
<keyword evidence="1" id="KW-0732">Signal</keyword>
<reference evidence="2 3" key="1">
    <citation type="submission" date="2021-03" db="EMBL/GenBank/DDBJ databases">
        <title>Fibrella sp. HMF5036 genome sequencing and assembly.</title>
        <authorList>
            <person name="Kang H."/>
            <person name="Kim H."/>
            <person name="Bae S."/>
            <person name="Joh K."/>
        </authorList>
    </citation>
    <scope>NUCLEOTIDE SEQUENCE [LARGE SCALE GENOMIC DNA]</scope>
    <source>
        <strain evidence="2 3">HMF5036</strain>
    </source>
</reference>
<dbReference type="EMBL" id="JAFMYU010000003">
    <property type="protein sequence ID" value="MBO0930271.1"/>
    <property type="molecule type" value="Genomic_DNA"/>
</dbReference>
<organism evidence="2 3">
    <name type="scientific">Fibrella aquatilis</name>
    <dbReference type="NCBI Taxonomy" id="2817059"/>
    <lineage>
        <taxon>Bacteria</taxon>
        <taxon>Pseudomonadati</taxon>
        <taxon>Bacteroidota</taxon>
        <taxon>Cytophagia</taxon>
        <taxon>Cytophagales</taxon>
        <taxon>Spirosomataceae</taxon>
        <taxon>Fibrella</taxon>
    </lineage>
</organism>
<accession>A0A939G1R5</accession>
<feature type="signal peptide" evidence="1">
    <location>
        <begin position="1"/>
        <end position="24"/>
    </location>
</feature>